<feature type="domain" description="Ciliary microtubule inner protein 2A-C-like" evidence="7">
    <location>
        <begin position="13"/>
        <end position="40"/>
    </location>
</feature>
<keyword evidence="9" id="KW-1185">Reference proteome</keyword>
<keyword evidence="4" id="KW-0966">Cell projection</keyword>
<organism evidence="8 9">
    <name type="scientific">Chytriomyces confervae</name>
    <dbReference type="NCBI Taxonomy" id="246404"/>
    <lineage>
        <taxon>Eukaryota</taxon>
        <taxon>Fungi</taxon>
        <taxon>Fungi incertae sedis</taxon>
        <taxon>Chytridiomycota</taxon>
        <taxon>Chytridiomycota incertae sedis</taxon>
        <taxon>Chytridiomycetes</taxon>
        <taxon>Chytridiales</taxon>
        <taxon>Chytriomycetaceae</taxon>
        <taxon>Chytriomyces</taxon>
    </lineage>
</organism>
<dbReference type="EMBL" id="QEAP01000005">
    <property type="protein sequence ID" value="TPX78350.1"/>
    <property type="molecule type" value="Genomic_DNA"/>
</dbReference>
<sequence>MTLKEETTCIATPGFAGFVPSLKYQFGLTYGNATRHILHTDPSLKQGEIQKAATARREDLLAQRNNSNNAKKSSSDKEYVWKRVNKYATGDDRFSFPPVPGYTGYIPRSQEHFGRPYVETTNASLVDFQSMLKSRNELPSRVQAIKDQQKPAIGDKNASPRAKRTVGNDRNGDASSGSRASGSGANGILHNLPAKPSFAYAAAISPIDEKSPYKLPKNHPEKTYISGYTGFVPRLQNHFGEPYSDSVRKAIDEFTVPKSTRDPYKEPHKEVKVKSISKTQPIPGFTGFIPGSKYGFATTFGKTTEIAYDNFNNRDDRGRIVTGLSTRLPHKQLAESMPIPGYRGHIPNYIFAAERSYGTSSKECIDLFRKQQAAEV</sequence>
<reference evidence="8 9" key="1">
    <citation type="journal article" date="2019" name="Sci. Rep.">
        <title>Comparative genomics of chytrid fungi reveal insights into the obligate biotrophic and pathogenic lifestyle of Synchytrium endobioticum.</title>
        <authorList>
            <person name="van de Vossenberg B.T.L.H."/>
            <person name="Warris S."/>
            <person name="Nguyen H.D.T."/>
            <person name="van Gent-Pelzer M.P.E."/>
            <person name="Joly D.L."/>
            <person name="van de Geest H.C."/>
            <person name="Bonants P.J.M."/>
            <person name="Smith D.S."/>
            <person name="Levesque C.A."/>
            <person name="van der Lee T.A.J."/>
        </authorList>
    </citation>
    <scope>NUCLEOTIDE SEQUENCE [LARGE SCALE GENOMIC DNA]</scope>
    <source>
        <strain evidence="8 9">CBS 675.73</strain>
    </source>
</reference>
<dbReference type="AlphaFoldDB" id="A0A507FRY5"/>
<dbReference type="GO" id="GO:0005930">
    <property type="term" value="C:axoneme"/>
    <property type="evidence" value="ECO:0007669"/>
    <property type="project" value="UniProtKB-SubCell"/>
</dbReference>
<evidence type="ECO:0000256" key="4">
    <source>
        <dbReference type="ARBA" id="ARBA00023273"/>
    </source>
</evidence>
<comment type="similarity">
    <text evidence="5">Belongs to the CIMIP2 family.</text>
</comment>
<dbReference type="PANTHER" id="PTHR22146:SF8">
    <property type="entry name" value="PROTEIN FAM166B"/>
    <property type="match status" value="1"/>
</dbReference>
<keyword evidence="2" id="KW-0963">Cytoplasm</keyword>
<dbReference type="OrthoDB" id="2019884at2759"/>
<name>A0A507FRY5_9FUNG</name>
<feature type="domain" description="Ciliary microtubule inner protein 2A-C-like" evidence="7">
    <location>
        <begin position="339"/>
        <end position="372"/>
    </location>
</feature>
<comment type="caution">
    <text evidence="8">The sequence shown here is derived from an EMBL/GenBank/DDBJ whole genome shotgun (WGS) entry which is preliminary data.</text>
</comment>
<protein>
    <recommendedName>
        <fullName evidence="7">Ciliary microtubule inner protein 2A-C-like domain-containing protein</fullName>
    </recommendedName>
</protein>
<evidence type="ECO:0000256" key="6">
    <source>
        <dbReference type="SAM" id="MobiDB-lite"/>
    </source>
</evidence>
<evidence type="ECO:0000313" key="9">
    <source>
        <dbReference type="Proteomes" id="UP000320333"/>
    </source>
</evidence>
<evidence type="ECO:0000256" key="2">
    <source>
        <dbReference type="ARBA" id="ARBA00022490"/>
    </source>
</evidence>
<feature type="domain" description="Ciliary microtubule inner protein 2A-C-like" evidence="7">
    <location>
        <begin position="99"/>
        <end position="134"/>
    </location>
</feature>
<evidence type="ECO:0000313" key="8">
    <source>
        <dbReference type="EMBL" id="TPX78350.1"/>
    </source>
</evidence>
<dbReference type="PANTHER" id="PTHR22146">
    <property type="entry name" value="CAT EYE SYNDROME CRITICAL REGION PROTEIN 6"/>
    <property type="match status" value="1"/>
</dbReference>
<dbReference type="Pfam" id="PF10629">
    <property type="entry name" value="CMI2B-like"/>
    <property type="match status" value="3"/>
</dbReference>
<dbReference type="Proteomes" id="UP000320333">
    <property type="component" value="Unassembled WGS sequence"/>
</dbReference>
<comment type="subcellular location">
    <subcellularLocation>
        <location evidence="1">Cytoplasm</location>
        <location evidence="1">Cytoskeleton</location>
        <location evidence="1">Cilium axoneme</location>
    </subcellularLocation>
</comment>
<evidence type="ECO:0000256" key="1">
    <source>
        <dbReference type="ARBA" id="ARBA00004430"/>
    </source>
</evidence>
<proteinExistence type="inferred from homology"/>
<evidence type="ECO:0000256" key="3">
    <source>
        <dbReference type="ARBA" id="ARBA00023212"/>
    </source>
</evidence>
<dbReference type="InterPro" id="IPR018902">
    <property type="entry name" value="CMI2A-C-like_dom"/>
</dbReference>
<accession>A0A507FRY5</accession>
<feature type="region of interest" description="Disordered" evidence="6">
    <location>
        <begin position="145"/>
        <end position="188"/>
    </location>
</feature>
<feature type="compositionally biased region" description="Low complexity" evidence="6">
    <location>
        <begin position="173"/>
        <end position="187"/>
    </location>
</feature>
<evidence type="ECO:0000256" key="5">
    <source>
        <dbReference type="ARBA" id="ARBA00035661"/>
    </source>
</evidence>
<gene>
    <name evidence="8" type="ORF">CcCBS67573_g00347</name>
</gene>
<keyword evidence="3" id="KW-0206">Cytoskeleton</keyword>
<evidence type="ECO:0000259" key="7">
    <source>
        <dbReference type="Pfam" id="PF10629"/>
    </source>
</evidence>